<keyword evidence="9" id="KW-0732">Signal</keyword>
<dbReference type="Proteomes" id="UP000046395">
    <property type="component" value="Unassembled WGS sequence"/>
</dbReference>
<dbReference type="InterPro" id="IPR003689">
    <property type="entry name" value="ZIP"/>
</dbReference>
<feature type="chain" id="PRO_5024296154" evidence="9">
    <location>
        <begin position="18"/>
        <end position="399"/>
    </location>
</feature>
<feature type="transmembrane region" description="Helical" evidence="8">
    <location>
        <begin position="92"/>
        <end position="115"/>
    </location>
</feature>
<evidence type="ECO:0000256" key="5">
    <source>
        <dbReference type="ARBA" id="ARBA00023136"/>
    </source>
</evidence>
<dbReference type="AlphaFoldDB" id="A0A5S6R0E5"/>
<evidence type="ECO:0000256" key="8">
    <source>
        <dbReference type="SAM" id="Phobius"/>
    </source>
</evidence>
<evidence type="ECO:0000313" key="10">
    <source>
        <dbReference type="Proteomes" id="UP000046395"/>
    </source>
</evidence>
<proteinExistence type="inferred from homology"/>
<evidence type="ECO:0000256" key="3">
    <source>
        <dbReference type="ARBA" id="ARBA00022692"/>
    </source>
</evidence>
<evidence type="ECO:0000256" key="1">
    <source>
        <dbReference type="ARBA" id="ARBA00004141"/>
    </source>
</evidence>
<feature type="transmembrane region" description="Helical" evidence="8">
    <location>
        <begin position="382"/>
        <end position="398"/>
    </location>
</feature>
<keyword evidence="3 8" id="KW-0812">Transmembrane</keyword>
<dbReference type="GO" id="GO:0006882">
    <property type="term" value="P:intracellular zinc ion homeostasis"/>
    <property type="evidence" value="ECO:0007669"/>
    <property type="project" value="TreeGrafter"/>
</dbReference>
<feature type="region of interest" description="Disordered" evidence="7">
    <location>
        <begin position="156"/>
        <end position="179"/>
    </location>
</feature>
<organism evidence="10 11">
    <name type="scientific">Trichuris muris</name>
    <name type="common">Mouse whipworm</name>
    <dbReference type="NCBI Taxonomy" id="70415"/>
    <lineage>
        <taxon>Eukaryota</taxon>
        <taxon>Metazoa</taxon>
        <taxon>Ecdysozoa</taxon>
        <taxon>Nematoda</taxon>
        <taxon>Enoplea</taxon>
        <taxon>Dorylaimia</taxon>
        <taxon>Trichinellida</taxon>
        <taxon>Trichuridae</taxon>
        <taxon>Trichuris</taxon>
    </lineage>
</organism>
<dbReference type="PANTHER" id="PTHR16950">
    <property type="entry name" value="ZINC TRANSPORTER SLC39A7 HISTIDINE-RICH MEMBRANE PROTEIN KE4"/>
    <property type="match status" value="1"/>
</dbReference>
<feature type="compositionally biased region" description="Basic residues" evidence="7">
    <location>
        <begin position="161"/>
        <end position="174"/>
    </location>
</feature>
<keyword evidence="2" id="KW-0813">Transport</keyword>
<feature type="transmembrane region" description="Helical" evidence="8">
    <location>
        <begin position="348"/>
        <end position="370"/>
    </location>
</feature>
<dbReference type="GO" id="GO:0016020">
    <property type="term" value="C:membrane"/>
    <property type="evidence" value="ECO:0007669"/>
    <property type="project" value="UniProtKB-SubCell"/>
</dbReference>
<dbReference type="STRING" id="70415.A0A5S6R0E5"/>
<feature type="region of interest" description="Disordered" evidence="7">
    <location>
        <begin position="193"/>
        <end position="234"/>
    </location>
</feature>
<evidence type="ECO:0000313" key="11">
    <source>
        <dbReference type="WBParaSite" id="TMUE_3000012903.1"/>
    </source>
</evidence>
<evidence type="ECO:0000256" key="2">
    <source>
        <dbReference type="ARBA" id="ARBA00022448"/>
    </source>
</evidence>
<evidence type="ECO:0000256" key="7">
    <source>
        <dbReference type="SAM" id="MobiDB-lite"/>
    </source>
</evidence>
<dbReference type="Pfam" id="PF02535">
    <property type="entry name" value="Zip"/>
    <property type="match status" value="1"/>
</dbReference>
<comment type="similarity">
    <text evidence="6">Belongs to the ZIP transporter (TC 2.A.5) family. KE4/Catsup subfamily.</text>
</comment>
<dbReference type="WBParaSite" id="TMUE_3000012903.1">
    <property type="protein sequence ID" value="TMUE_3000012903.1"/>
    <property type="gene ID" value="WBGene00286651"/>
</dbReference>
<name>A0A5S6R0E5_TRIMR</name>
<protein>
    <submittedName>
        <fullName evidence="11">Uncharacterized protein</fullName>
    </submittedName>
</protein>
<evidence type="ECO:0000256" key="6">
    <source>
        <dbReference type="ARBA" id="ARBA00038485"/>
    </source>
</evidence>
<feature type="transmembrane region" description="Helical" evidence="8">
    <location>
        <begin position="314"/>
        <end position="336"/>
    </location>
</feature>
<comment type="subcellular location">
    <subcellularLocation>
        <location evidence="1">Membrane</location>
        <topology evidence="1">Multi-pass membrane protein</topology>
    </subcellularLocation>
</comment>
<feature type="signal peptide" evidence="9">
    <location>
        <begin position="1"/>
        <end position="17"/>
    </location>
</feature>
<feature type="compositionally biased region" description="Basic and acidic residues" evidence="7">
    <location>
        <begin position="194"/>
        <end position="218"/>
    </location>
</feature>
<dbReference type="GO" id="GO:0005385">
    <property type="term" value="F:zinc ion transmembrane transporter activity"/>
    <property type="evidence" value="ECO:0007669"/>
    <property type="project" value="TreeGrafter"/>
</dbReference>
<keyword evidence="4 8" id="KW-1133">Transmembrane helix</keyword>
<reference evidence="11" key="1">
    <citation type="submission" date="2019-12" db="UniProtKB">
        <authorList>
            <consortium name="WormBaseParasite"/>
        </authorList>
    </citation>
    <scope>IDENTIFICATION</scope>
</reference>
<sequence>MLKLSVLVLAWLTVCFVDNHENHHFEQEHDHDHDQETPYYKYSREANEPQASASRKATTYDYVTDRLLLYFSKFPYAELVLTAIPQCKFTRLWLHAIGSTLLISIAPFVLLFFIPLSGGALEQNQPLLKPLLAFASGSLLGDAFLHLIPHAYTARTDPSHHHGHQGHSHYHNHSGGHEGHDLSKVVRVINNKVGDGHSHHSHGRTSEKLQEKQLETSAKDQTSSDDDSAMNGAQGKAKLPVLERSLDRRIAGYLNLAADFAHNFTDGLAVGASYLAGNAVGAVTTFTVLLHEVPHEIGDFAILIQSGCSKTKAILLQLVTAVGALLGCCVSLLSANAVEISEAASHSWVLPFTAGGFIYIATVSIIPELLEDCGVWMSMKQLMAMLFGVYMMVLISELE</sequence>
<keyword evidence="5 8" id="KW-0472">Membrane</keyword>
<evidence type="ECO:0000256" key="4">
    <source>
        <dbReference type="ARBA" id="ARBA00022989"/>
    </source>
</evidence>
<evidence type="ECO:0000256" key="9">
    <source>
        <dbReference type="SAM" id="SignalP"/>
    </source>
</evidence>
<dbReference type="PANTHER" id="PTHR16950:SF25">
    <property type="entry name" value="ZINC TRANSPORTER SLC39A7"/>
    <property type="match status" value="1"/>
</dbReference>
<accession>A0A5S6R0E5</accession>
<keyword evidence="10" id="KW-1185">Reference proteome</keyword>